<dbReference type="AlphaFoldDB" id="A0A1B7LZK6"/>
<keyword evidence="1" id="KW-1133">Transmembrane helix</keyword>
<gene>
    <name evidence="2" type="ORF">A6F49_10655</name>
</gene>
<accession>A0A1B7LZK6</accession>
<evidence type="ECO:0000313" key="3">
    <source>
        <dbReference type="Proteomes" id="UP000078292"/>
    </source>
</evidence>
<evidence type="ECO:0000313" key="2">
    <source>
        <dbReference type="EMBL" id="OAV60921.1"/>
    </source>
</evidence>
<proteinExistence type="predicted"/>
<organism evidence="2 3">
    <name type="scientific">Enteractinococcus helveticum</name>
    <dbReference type="NCBI Taxonomy" id="1837282"/>
    <lineage>
        <taxon>Bacteria</taxon>
        <taxon>Bacillati</taxon>
        <taxon>Actinomycetota</taxon>
        <taxon>Actinomycetes</taxon>
        <taxon>Micrococcales</taxon>
        <taxon>Micrococcaceae</taxon>
    </lineage>
</organism>
<protein>
    <submittedName>
        <fullName evidence="2">Uncharacterized protein</fullName>
    </submittedName>
</protein>
<evidence type="ECO:0000256" key="1">
    <source>
        <dbReference type="SAM" id="Phobius"/>
    </source>
</evidence>
<keyword evidence="1" id="KW-0472">Membrane</keyword>
<name>A0A1B7LZK6_9MICC</name>
<reference evidence="2 3" key="1">
    <citation type="submission" date="2016-04" db="EMBL/GenBank/DDBJ databases">
        <title>First whole genome shotgun sequence of the bacterium Enteractinococcus sp. strain UASWS1574.</title>
        <authorList>
            <person name="Crovadore J."/>
            <person name="Chablais R."/>
            <person name="Lefort F."/>
        </authorList>
    </citation>
    <scope>NUCLEOTIDE SEQUENCE [LARGE SCALE GENOMIC DNA]</scope>
    <source>
        <strain evidence="2 3">UASWS1574</strain>
    </source>
</reference>
<comment type="caution">
    <text evidence="2">The sequence shown here is derived from an EMBL/GenBank/DDBJ whole genome shotgun (WGS) entry which is preliminary data.</text>
</comment>
<dbReference type="EMBL" id="LXEY01000018">
    <property type="protein sequence ID" value="OAV60921.1"/>
    <property type="molecule type" value="Genomic_DNA"/>
</dbReference>
<keyword evidence="1" id="KW-0812">Transmembrane</keyword>
<dbReference type="Proteomes" id="UP000078292">
    <property type="component" value="Unassembled WGS sequence"/>
</dbReference>
<feature type="transmembrane region" description="Helical" evidence="1">
    <location>
        <begin position="62"/>
        <end position="82"/>
    </location>
</feature>
<sequence length="96" mass="10422">MFAPTPLRSAVVEIVTNAPRPDGGRKFAPKDKDRVLAYFEELLPDGQSSGEFGSFATLPLDLVPIAGVGLLIMMLVLMNEAVKRHGRRAKRDTSGI</sequence>
<keyword evidence="3" id="KW-1185">Reference proteome</keyword>